<dbReference type="GO" id="GO:0005886">
    <property type="term" value="C:plasma membrane"/>
    <property type="evidence" value="ECO:0007669"/>
    <property type="project" value="TreeGrafter"/>
</dbReference>
<evidence type="ECO:0000313" key="2">
    <source>
        <dbReference type="EMBL" id="CEK27345.1"/>
    </source>
</evidence>
<evidence type="ECO:0000313" key="3">
    <source>
        <dbReference type="EMBL" id="SUP99315.1"/>
    </source>
</evidence>
<proteinExistence type="predicted"/>
<dbReference type="GeneID" id="66879293"/>
<reference evidence="3 4" key="2">
    <citation type="submission" date="2018-06" db="EMBL/GenBank/DDBJ databases">
        <authorList>
            <consortium name="Pathogen Informatics"/>
            <person name="Doyle S."/>
        </authorList>
    </citation>
    <scope>NUCLEOTIDE SEQUENCE [LARGE SCALE GENOMIC DNA]</scope>
    <source>
        <strain evidence="3 4">NCTC10476</strain>
    </source>
</reference>
<accession>A0A085U8D7</accession>
<dbReference type="eggNOG" id="COG3094">
    <property type="taxonomic scope" value="Bacteria"/>
</dbReference>
<reference evidence="2" key="1">
    <citation type="journal article" date="2015" name="Genome Announc.">
        <title>Complete Genome Sequence of Yersinia ruckeri Strain CSF007-82, Etiologic Agent of Red Mouth Disease in Salmonid Fish.</title>
        <authorList>
            <person name="Nelson M.C."/>
            <person name="LaPatra S.E."/>
            <person name="Welch T.J."/>
            <person name="Graf J."/>
        </authorList>
    </citation>
    <scope>NUCLEOTIDE SEQUENCE</scope>
    <source>
        <strain evidence="2">CSF007-82</strain>
    </source>
</reference>
<feature type="transmembrane region" description="Helical" evidence="1">
    <location>
        <begin position="12"/>
        <end position="29"/>
    </location>
</feature>
<dbReference type="Proteomes" id="UP000255169">
    <property type="component" value="Unassembled WGS sequence"/>
</dbReference>
<keyword evidence="4" id="KW-1185">Reference proteome</keyword>
<dbReference type="PIRSF" id="PIRSF005610">
    <property type="entry name" value="SirB"/>
    <property type="match status" value="1"/>
</dbReference>
<dbReference type="AlphaFoldDB" id="A0A085U8D7"/>
<dbReference type="Pfam" id="PF04247">
    <property type="entry name" value="SirB"/>
    <property type="match status" value="1"/>
</dbReference>
<feature type="transmembrane region" description="Helical" evidence="1">
    <location>
        <begin position="106"/>
        <end position="123"/>
    </location>
</feature>
<dbReference type="PANTHER" id="PTHR39594">
    <property type="entry name" value="PROTEIN YCHQ"/>
    <property type="match status" value="1"/>
</dbReference>
<keyword evidence="1" id="KW-0472">Membrane</keyword>
<gene>
    <name evidence="3" type="primary">sirB2</name>
    <name evidence="2" type="ORF">CSF007_7945</name>
    <name evidence="3" type="ORF">NCTC10476_00545</name>
</gene>
<dbReference type="KEGG" id="yrb:UGYR_00810"/>
<keyword evidence="1" id="KW-0812">Transmembrane</keyword>
<dbReference type="STRING" id="29486.UGYR_00810"/>
<dbReference type="KEGG" id="yru:BD65_149"/>
<sequence length="133" mass="15131">MWIDYIAMKHLHLATVAISIGLFVLRFFWKCRGSAMIDKRWVKITPHINDTLLFASGIALVFITGFYPFSPQGSWLTEKLFGVIIYILLGYIALGKRTRSQKTRCLAFILALGCLYLIVKLATTKLPLLMGYL</sequence>
<dbReference type="EMBL" id="UHJG01000001">
    <property type="protein sequence ID" value="SUP99315.1"/>
    <property type="molecule type" value="Genomic_DNA"/>
</dbReference>
<dbReference type="OrthoDB" id="5588650at2"/>
<protein>
    <submittedName>
        <fullName evidence="2">Protein sirB2</fullName>
    </submittedName>
</protein>
<feature type="transmembrane region" description="Helical" evidence="1">
    <location>
        <begin position="50"/>
        <end position="69"/>
    </location>
</feature>
<evidence type="ECO:0000313" key="4">
    <source>
        <dbReference type="Proteomes" id="UP000255169"/>
    </source>
</evidence>
<evidence type="ECO:0000256" key="1">
    <source>
        <dbReference type="SAM" id="Phobius"/>
    </source>
</evidence>
<dbReference type="PATRIC" id="fig|29486.44.peg.1236"/>
<dbReference type="PANTHER" id="PTHR39594:SF1">
    <property type="entry name" value="PROTEIN YCHQ"/>
    <property type="match status" value="1"/>
</dbReference>
<keyword evidence="1" id="KW-1133">Transmembrane helix</keyword>
<dbReference type="EMBL" id="LN681231">
    <property type="protein sequence ID" value="CEK27345.1"/>
    <property type="molecule type" value="Genomic_DNA"/>
</dbReference>
<organism evidence="2">
    <name type="scientific">Yersinia ruckeri</name>
    <dbReference type="NCBI Taxonomy" id="29486"/>
    <lineage>
        <taxon>Bacteria</taxon>
        <taxon>Pseudomonadati</taxon>
        <taxon>Pseudomonadota</taxon>
        <taxon>Gammaproteobacteria</taxon>
        <taxon>Enterobacterales</taxon>
        <taxon>Yersiniaceae</taxon>
        <taxon>Yersinia</taxon>
    </lineage>
</organism>
<dbReference type="InterPro" id="IPR007360">
    <property type="entry name" value="SirB"/>
</dbReference>
<feature type="transmembrane region" description="Helical" evidence="1">
    <location>
        <begin position="75"/>
        <end position="94"/>
    </location>
</feature>
<dbReference type="RefSeq" id="WP_004721178.1">
    <property type="nucleotide sequence ID" value="NZ_CABIHR010000031.1"/>
</dbReference>
<name>A0A085U8D7_YERRU</name>